<dbReference type="RefSeq" id="WP_033510992.1">
    <property type="nucleotide sequence ID" value="NZ_JDUO01000001.1"/>
</dbReference>
<feature type="compositionally biased region" description="Basic residues" evidence="8">
    <location>
        <begin position="34"/>
        <end position="45"/>
    </location>
</feature>
<evidence type="ECO:0000256" key="6">
    <source>
        <dbReference type="ARBA" id="ARBA00023316"/>
    </source>
</evidence>
<name>A0A087CAT0_9BIFI</name>
<dbReference type="EMBL" id="JGZE01000001">
    <property type="protein sequence ID" value="KFI80380.1"/>
    <property type="molecule type" value="Genomic_DNA"/>
</dbReference>
<dbReference type="GO" id="GO:0071555">
    <property type="term" value="P:cell wall organization"/>
    <property type="evidence" value="ECO:0007669"/>
    <property type="project" value="UniProtKB-KW"/>
</dbReference>
<feature type="compositionally biased region" description="Acidic residues" evidence="8">
    <location>
        <begin position="1"/>
        <end position="13"/>
    </location>
</feature>
<comment type="catalytic activity">
    <reaction evidence="7">
        <text>a peptidoglycan chain = a peptidoglycan chain with N-acetyl-1,6-anhydromuramyl-[peptide] at the reducing end + a peptidoglycan chain with N-acetylglucosamine at the non-reducing end.</text>
        <dbReference type="EC" id="4.2.2.29"/>
    </reaction>
</comment>
<dbReference type="Gene3D" id="3.30.1490.480">
    <property type="entry name" value="Endolytic murein transglycosylase"/>
    <property type="match status" value="1"/>
</dbReference>
<organism evidence="9 10">
    <name type="scientific">Bifidobacterium mongoliense DSM 21395</name>
    <dbReference type="NCBI Taxonomy" id="1437603"/>
    <lineage>
        <taxon>Bacteria</taxon>
        <taxon>Bacillati</taxon>
        <taxon>Actinomycetota</taxon>
        <taxon>Actinomycetes</taxon>
        <taxon>Bifidobacteriales</taxon>
        <taxon>Bifidobacteriaceae</taxon>
        <taxon>Bifidobacterium</taxon>
    </lineage>
</organism>
<evidence type="ECO:0000256" key="5">
    <source>
        <dbReference type="ARBA" id="ARBA00023239"/>
    </source>
</evidence>
<comment type="subcellular location">
    <subcellularLocation>
        <location evidence="7">Cell membrane</location>
        <topology evidence="7">Single-pass membrane protein</topology>
    </subcellularLocation>
</comment>
<comment type="similarity">
    <text evidence="7">Belongs to the transglycosylase MltG family.</text>
</comment>
<dbReference type="GO" id="GO:0009252">
    <property type="term" value="P:peptidoglycan biosynthetic process"/>
    <property type="evidence" value="ECO:0007669"/>
    <property type="project" value="UniProtKB-UniRule"/>
</dbReference>
<dbReference type="NCBIfam" id="TIGR00247">
    <property type="entry name" value="endolytic transglycosylase MltG"/>
    <property type="match status" value="1"/>
</dbReference>
<evidence type="ECO:0000256" key="1">
    <source>
        <dbReference type="ARBA" id="ARBA00022475"/>
    </source>
</evidence>
<feature type="site" description="Important for catalytic activity" evidence="7">
    <location>
        <position position="269"/>
    </location>
</feature>
<keyword evidence="6 7" id="KW-0961">Cell wall biogenesis/degradation</keyword>
<evidence type="ECO:0000313" key="9">
    <source>
        <dbReference type="EMBL" id="KFI80380.1"/>
    </source>
</evidence>
<gene>
    <name evidence="7" type="primary">mltG</name>
    <name evidence="9" type="ORF">BMON_0254</name>
</gene>
<dbReference type="PANTHER" id="PTHR30518">
    <property type="entry name" value="ENDOLYTIC MUREIN TRANSGLYCOSYLASE"/>
    <property type="match status" value="1"/>
</dbReference>
<dbReference type="PANTHER" id="PTHR30518:SF2">
    <property type="entry name" value="ENDOLYTIC MUREIN TRANSGLYCOSYLASE"/>
    <property type="match status" value="1"/>
</dbReference>
<dbReference type="EC" id="4.2.2.29" evidence="7"/>
<dbReference type="Pfam" id="PF02618">
    <property type="entry name" value="YceG"/>
    <property type="match status" value="1"/>
</dbReference>
<dbReference type="OrthoDB" id="9814591at2"/>
<dbReference type="GeneID" id="93093600"/>
<evidence type="ECO:0000256" key="8">
    <source>
        <dbReference type="SAM" id="MobiDB-lite"/>
    </source>
</evidence>
<feature type="region of interest" description="Disordered" evidence="8">
    <location>
        <begin position="1"/>
        <end position="45"/>
    </location>
</feature>
<dbReference type="GO" id="GO:0008932">
    <property type="term" value="F:lytic endotransglycosylase activity"/>
    <property type="evidence" value="ECO:0007669"/>
    <property type="project" value="UniProtKB-UniRule"/>
</dbReference>
<dbReference type="eggNOG" id="COG1559">
    <property type="taxonomic scope" value="Bacteria"/>
</dbReference>
<evidence type="ECO:0000256" key="2">
    <source>
        <dbReference type="ARBA" id="ARBA00022692"/>
    </source>
</evidence>
<dbReference type="Proteomes" id="UP000029082">
    <property type="component" value="Unassembled WGS sequence"/>
</dbReference>
<reference evidence="9 10" key="1">
    <citation type="submission" date="2014-03" db="EMBL/GenBank/DDBJ databases">
        <title>Genomics of Bifidobacteria.</title>
        <authorList>
            <person name="Ventura M."/>
            <person name="Milani C."/>
            <person name="Lugli G.A."/>
        </authorList>
    </citation>
    <scope>NUCLEOTIDE SEQUENCE [LARGE SCALE GENOMIC DNA]</scope>
    <source>
        <strain evidence="9 10">DSM 21395</strain>
    </source>
</reference>
<evidence type="ECO:0000256" key="3">
    <source>
        <dbReference type="ARBA" id="ARBA00022989"/>
    </source>
</evidence>
<dbReference type="AlphaFoldDB" id="A0A087CAT0"/>
<evidence type="ECO:0000313" key="10">
    <source>
        <dbReference type="Proteomes" id="UP000029082"/>
    </source>
</evidence>
<comment type="caution">
    <text evidence="9">The sequence shown here is derived from an EMBL/GenBank/DDBJ whole genome shotgun (WGS) entry which is preliminary data.</text>
</comment>
<protein>
    <recommendedName>
        <fullName evidence="7">Endolytic murein transglycosylase</fullName>
        <ecNumber evidence="7">4.2.2.29</ecNumber>
    </recommendedName>
    <alternativeName>
        <fullName evidence="7">Peptidoglycan lytic transglycosylase</fullName>
    </alternativeName>
    <alternativeName>
        <fullName evidence="7">Peptidoglycan polymerization terminase</fullName>
    </alternativeName>
</protein>
<keyword evidence="10" id="KW-1185">Reference proteome</keyword>
<comment type="function">
    <text evidence="7">Functions as a peptidoglycan terminase that cleaves nascent peptidoglycan strands endolytically to terminate their elongation.</text>
</comment>
<evidence type="ECO:0000256" key="4">
    <source>
        <dbReference type="ARBA" id="ARBA00023136"/>
    </source>
</evidence>
<keyword evidence="5 7" id="KW-0456">Lyase</keyword>
<dbReference type="HAMAP" id="MF_02065">
    <property type="entry name" value="MltG"/>
    <property type="match status" value="1"/>
</dbReference>
<keyword evidence="3 7" id="KW-1133">Transmembrane helix</keyword>
<evidence type="ECO:0000256" key="7">
    <source>
        <dbReference type="HAMAP-Rule" id="MF_02065"/>
    </source>
</evidence>
<dbReference type="STRING" id="1437603.GCA_000771525_00029"/>
<keyword evidence="1 7" id="KW-1003">Cell membrane</keyword>
<dbReference type="InterPro" id="IPR003770">
    <property type="entry name" value="MLTG-like"/>
</dbReference>
<sequence>MVEDLNDWFDDTTDQTSESSVAPSEPPTPPKSRREMRRRRRSHRRHTATAVIVSVVIVSLVAALMTFGYVRLKRWSDSRNADNTQVVDYPGPGSGSLAFTVSSGEGVSQVGARLVKAGVVKSAALFASAVAANSSTLYPGTFTLRYRMSSTDVVKILSDQSKAAGILEVRSGERVSDVIEAAAKQSGIAIGKFRDVINAGGAGILPAEAQGKYEGWFAPGSYNVTSLKSVDAIIKAMVDRRVAQLDTLGVPTGAERERVLTLASIAESEVNSTEYYGKVTRVILNRIAKNMPLGMDTTVAYGLGIKADALTDAMLNDASNQYNTRIHKGLPPSPISNPGDNAISAAVHPESGDWLYFVTTNMKTGETKFATTEDQFWKVRQEYKNSNDNAN</sequence>
<feature type="transmembrane region" description="Helical" evidence="7">
    <location>
        <begin position="47"/>
        <end position="70"/>
    </location>
</feature>
<accession>A0A087CAT0</accession>
<keyword evidence="4 7" id="KW-0472">Membrane</keyword>
<keyword evidence="2 7" id="KW-0812">Transmembrane</keyword>
<proteinExistence type="inferred from homology"/>
<dbReference type="GO" id="GO:0005886">
    <property type="term" value="C:plasma membrane"/>
    <property type="evidence" value="ECO:0007669"/>
    <property type="project" value="UniProtKB-SubCell"/>
</dbReference>